<dbReference type="Pfam" id="PF01177">
    <property type="entry name" value="Asp_Glu_race"/>
    <property type="match status" value="1"/>
</dbReference>
<comment type="similarity">
    <text evidence="1">Belongs to the HyuE racemase family.</text>
</comment>
<dbReference type="KEGG" id="clus:A9F13_24g00088"/>
<reference evidence="2 3" key="1">
    <citation type="submission" date="2017-04" db="EMBL/GenBank/DDBJ databases">
        <title>Draft genome of the yeast Clavispora lusitaniae type strain CBS 6936.</title>
        <authorList>
            <person name="Durrens P."/>
            <person name="Klopp C."/>
            <person name="Biteau N."/>
            <person name="Fitton-Ouhabi V."/>
            <person name="Dementhon K."/>
            <person name="Accoceberry I."/>
            <person name="Sherman D.J."/>
            <person name="Noel T."/>
        </authorList>
    </citation>
    <scope>NUCLEOTIDE SEQUENCE [LARGE SCALE GENOMIC DNA]</scope>
    <source>
        <strain evidence="2 3">CBS 6936</strain>
    </source>
</reference>
<proteinExistence type="inferred from homology"/>
<evidence type="ECO:0000313" key="2">
    <source>
        <dbReference type="EMBL" id="OVF05115.1"/>
    </source>
</evidence>
<dbReference type="PANTHER" id="PTHR28047:SF5">
    <property type="entry name" value="PROTEIN DCG1"/>
    <property type="match status" value="1"/>
</dbReference>
<dbReference type="AlphaFoldDB" id="A0AA91PV93"/>
<dbReference type="InterPro" id="IPR052186">
    <property type="entry name" value="Hydantoin_racemase-like"/>
</dbReference>
<dbReference type="PANTHER" id="PTHR28047">
    <property type="entry name" value="PROTEIN DCG1"/>
    <property type="match status" value="1"/>
</dbReference>
<gene>
    <name evidence="2" type="ORF">A9F13_24g00088</name>
</gene>
<dbReference type="Proteomes" id="UP000195602">
    <property type="component" value="Unassembled WGS sequence"/>
</dbReference>
<dbReference type="InterPro" id="IPR053714">
    <property type="entry name" value="Iso_Racemase_Enz_sf"/>
</dbReference>
<accession>A0AA91PV93</accession>
<evidence type="ECO:0000313" key="3">
    <source>
        <dbReference type="Proteomes" id="UP000195602"/>
    </source>
</evidence>
<sequence>MSLLVINPNSSQSVTDNLRNILVAPPGITLEFYTAPPAAPKEIDGAQTSGLSEKIVLADLLANSLHTKYDGYLICCYSDHPLIHSLATSTSKPVLGIMQATLLYSYSNARLNRSLVLTSTSGWNELLDSAITAFAGSGVFPKHKFEPTRALDVSVLSLSDPVEFGKITSRVEEVLVEYKDSNIDCILLGCAGMAGLDDKLSEVFPGIIFVDSVKIGVEFLSSLVRFSVSRGI</sequence>
<dbReference type="GO" id="GO:0047661">
    <property type="term" value="F:amino-acid racemase activity"/>
    <property type="evidence" value="ECO:0007669"/>
    <property type="project" value="InterPro"/>
</dbReference>
<protein>
    <submittedName>
        <fullName evidence="2">Uncharacterized protein</fullName>
    </submittedName>
</protein>
<comment type="caution">
    <text evidence="2">The sequence shown here is derived from an EMBL/GenBank/DDBJ whole genome shotgun (WGS) entry which is preliminary data.</text>
</comment>
<dbReference type="InterPro" id="IPR015942">
    <property type="entry name" value="Asp/Glu/hydantoin_racemase"/>
</dbReference>
<organism evidence="2 3">
    <name type="scientific">Clavispora lusitaniae</name>
    <name type="common">Candida lusitaniae</name>
    <dbReference type="NCBI Taxonomy" id="36911"/>
    <lineage>
        <taxon>Eukaryota</taxon>
        <taxon>Fungi</taxon>
        <taxon>Dikarya</taxon>
        <taxon>Ascomycota</taxon>
        <taxon>Saccharomycotina</taxon>
        <taxon>Pichiomycetes</taxon>
        <taxon>Metschnikowiaceae</taxon>
        <taxon>Clavispora</taxon>
    </lineage>
</organism>
<dbReference type="EMBL" id="LYUB02000024">
    <property type="protein sequence ID" value="OVF05115.1"/>
    <property type="molecule type" value="Genomic_DNA"/>
</dbReference>
<name>A0AA91PV93_CLALS</name>
<dbReference type="Gene3D" id="3.40.50.12500">
    <property type="match status" value="1"/>
</dbReference>
<evidence type="ECO:0000256" key="1">
    <source>
        <dbReference type="ARBA" id="ARBA00038414"/>
    </source>
</evidence>